<dbReference type="Gene3D" id="3.40.50.720">
    <property type="entry name" value="NAD(P)-binding Rossmann-like Domain"/>
    <property type="match status" value="1"/>
</dbReference>
<keyword evidence="4" id="KW-1185">Reference proteome</keyword>
<reference evidence="3 4" key="1">
    <citation type="journal article" date="2015" name="Genome Announc.">
        <title>Expanding the biotechnology potential of lactobacilli through comparative genomics of 213 strains and associated genera.</title>
        <authorList>
            <person name="Sun Z."/>
            <person name="Harris H.M."/>
            <person name="McCann A."/>
            <person name="Guo C."/>
            <person name="Argimon S."/>
            <person name="Zhang W."/>
            <person name="Yang X."/>
            <person name="Jeffery I.B."/>
            <person name="Cooney J.C."/>
            <person name="Kagawa T.F."/>
            <person name="Liu W."/>
            <person name="Song Y."/>
            <person name="Salvetti E."/>
            <person name="Wrobel A."/>
            <person name="Rasinkangas P."/>
            <person name="Parkhill J."/>
            <person name="Rea M.C."/>
            <person name="O'Sullivan O."/>
            <person name="Ritari J."/>
            <person name="Douillard F.P."/>
            <person name="Paul Ross R."/>
            <person name="Yang R."/>
            <person name="Briner A.E."/>
            <person name="Felis G.E."/>
            <person name="de Vos W.M."/>
            <person name="Barrangou R."/>
            <person name="Klaenhammer T.R."/>
            <person name="Caufield P.W."/>
            <person name="Cui Y."/>
            <person name="Zhang H."/>
            <person name="O'Toole P.W."/>
        </authorList>
    </citation>
    <scope>NUCLEOTIDE SEQUENCE [LARGE SCALE GENOMIC DNA]</scope>
    <source>
        <strain evidence="3 4">DSM 20253</strain>
    </source>
</reference>
<name>A0A0R2D8L8_9LACO</name>
<dbReference type="InterPro" id="IPR036291">
    <property type="entry name" value="NAD(P)-bd_dom_sf"/>
</dbReference>
<dbReference type="SUPFAM" id="SSF51735">
    <property type="entry name" value="NAD(P)-binding Rossmann-fold domains"/>
    <property type="match status" value="1"/>
</dbReference>
<evidence type="ECO:0000313" key="3">
    <source>
        <dbReference type="EMBL" id="KRN00178.1"/>
    </source>
</evidence>
<dbReference type="OrthoDB" id="9811743at2"/>
<evidence type="ECO:0000259" key="2">
    <source>
        <dbReference type="Pfam" id="PF01370"/>
    </source>
</evidence>
<dbReference type="EMBL" id="AYYI01000001">
    <property type="protein sequence ID" value="KRN00178.1"/>
    <property type="molecule type" value="Genomic_DNA"/>
</dbReference>
<dbReference type="PATRIC" id="fig|1423796.3.peg.5"/>
<dbReference type="InterPro" id="IPR001509">
    <property type="entry name" value="Epimerase_deHydtase"/>
</dbReference>
<comment type="caution">
    <text evidence="3">The sequence shown here is derived from an EMBL/GenBank/DDBJ whole genome shotgun (WGS) entry which is preliminary data.</text>
</comment>
<gene>
    <name evidence="3" type="ORF">FC24_GL000005</name>
</gene>
<dbReference type="Proteomes" id="UP000051638">
    <property type="component" value="Unassembled WGS sequence"/>
</dbReference>
<dbReference type="Gene3D" id="3.90.25.10">
    <property type="entry name" value="UDP-galactose 4-epimerase, domain 1"/>
    <property type="match status" value="1"/>
</dbReference>
<comment type="similarity">
    <text evidence="1">Belongs to the NAD(P)-dependent epimerase/dehydratase family.</text>
</comment>
<dbReference type="STRING" id="1423796.FC24_GL000005"/>
<accession>A0A0R2D8L8</accession>
<evidence type="ECO:0000313" key="4">
    <source>
        <dbReference type="Proteomes" id="UP000051638"/>
    </source>
</evidence>
<dbReference type="PANTHER" id="PTHR43000">
    <property type="entry name" value="DTDP-D-GLUCOSE 4,6-DEHYDRATASE-RELATED"/>
    <property type="match status" value="1"/>
</dbReference>
<dbReference type="Pfam" id="PF01370">
    <property type="entry name" value="Epimerase"/>
    <property type="match status" value="1"/>
</dbReference>
<dbReference type="AlphaFoldDB" id="A0A0R2D8L8"/>
<organism evidence="3 4">
    <name type="scientific">Loigolactobacillus rennini DSM 20253</name>
    <dbReference type="NCBI Taxonomy" id="1423796"/>
    <lineage>
        <taxon>Bacteria</taxon>
        <taxon>Bacillati</taxon>
        <taxon>Bacillota</taxon>
        <taxon>Bacilli</taxon>
        <taxon>Lactobacillales</taxon>
        <taxon>Lactobacillaceae</taxon>
        <taxon>Loigolactobacillus</taxon>
    </lineage>
</organism>
<evidence type="ECO:0000256" key="1">
    <source>
        <dbReference type="ARBA" id="ARBA00007637"/>
    </source>
</evidence>
<proteinExistence type="inferred from homology"/>
<sequence length="319" mass="36033">MQVLGGYRLSKVLVTGGAGFIGSNLVDQLVEDGDQIVVVDDLSMGLKENLPDSPQVTFYQHSITDHGFMRQLLIDARFDYIYLLAAVASVADSVARPYQTHQINQEANIYILEVLRKQQLPVKKVLFASSAAVYGNNPELPKREDSTIDPLTPYAIDKFATERFVIDYGRLYNLPTVAVRFFNVYGPKQNPKSPYSGVLSLITQAARHHSSFTIFGDGSQTRDFVYIQDVIQALRLLTKNNPVIHQVFNVGTGKHISLNHVIKVYEQLIDYQFKLISKPERTGDIKHSYANISRLLSLGYKPRYTIESGLKLYWESIKE</sequence>
<feature type="domain" description="NAD-dependent epimerase/dehydratase" evidence="2">
    <location>
        <begin position="12"/>
        <end position="251"/>
    </location>
</feature>
<protein>
    <submittedName>
        <fullName evidence="3">Udp n-acetyl glucosamine 4-epimerase, nad dependent</fullName>
    </submittedName>
</protein>